<evidence type="ECO:0000256" key="6">
    <source>
        <dbReference type="ARBA" id="ARBA00022824"/>
    </source>
</evidence>
<dbReference type="Gene3D" id="3.40.50.300">
    <property type="entry name" value="P-loop containing nucleotide triphosphate hydrolases"/>
    <property type="match status" value="1"/>
</dbReference>
<gene>
    <name evidence="13" type="ORF">L249_6706</name>
</gene>
<accession>A0A367LKB4</accession>
<protein>
    <recommendedName>
        <fullName evidence="3">Signal recognition particle receptor subunit beta</fullName>
    </recommendedName>
</protein>
<dbReference type="OrthoDB" id="41266at2759"/>
<name>A0A367LKB4_9HYPO</name>
<keyword evidence="5" id="KW-0547">Nucleotide-binding</keyword>
<evidence type="ECO:0000256" key="11">
    <source>
        <dbReference type="SAM" id="MobiDB-lite"/>
    </source>
</evidence>
<evidence type="ECO:0000256" key="9">
    <source>
        <dbReference type="ARBA" id="ARBA00023136"/>
    </source>
</evidence>
<evidence type="ECO:0000313" key="14">
    <source>
        <dbReference type="Proteomes" id="UP000253664"/>
    </source>
</evidence>
<proteinExistence type="inferred from homology"/>
<evidence type="ECO:0000256" key="4">
    <source>
        <dbReference type="ARBA" id="ARBA00022692"/>
    </source>
</evidence>
<comment type="similarity">
    <text evidence="2">Belongs to the SRP receptor beta subunit family.</text>
</comment>
<dbReference type="InterPro" id="IPR027417">
    <property type="entry name" value="P-loop_NTPase"/>
</dbReference>
<feature type="transmembrane region" description="Helical" evidence="12">
    <location>
        <begin position="20"/>
        <end position="38"/>
    </location>
</feature>
<keyword evidence="8" id="KW-0342">GTP-binding</keyword>
<comment type="caution">
    <text evidence="13">The sequence shown here is derived from an EMBL/GenBank/DDBJ whole genome shotgun (WGS) entry which is preliminary data.</text>
</comment>
<evidence type="ECO:0000256" key="1">
    <source>
        <dbReference type="ARBA" id="ARBA00004389"/>
    </source>
</evidence>
<dbReference type="EMBL" id="LKCN02000003">
    <property type="protein sequence ID" value="RCI14839.1"/>
    <property type="molecule type" value="Genomic_DNA"/>
</dbReference>
<comment type="subcellular location">
    <subcellularLocation>
        <location evidence="1">Endoplasmic reticulum membrane</location>
        <topology evidence="1">Single-pass membrane protein</topology>
    </subcellularLocation>
</comment>
<evidence type="ECO:0000256" key="2">
    <source>
        <dbReference type="ARBA" id="ARBA00005619"/>
    </source>
</evidence>
<keyword evidence="14" id="KW-1185">Reference proteome</keyword>
<dbReference type="AlphaFoldDB" id="A0A367LKB4"/>
<keyword evidence="7 12" id="KW-1133">Transmembrane helix</keyword>
<dbReference type="Pfam" id="PF09439">
    <property type="entry name" value="SRPRB"/>
    <property type="match status" value="1"/>
</dbReference>
<keyword evidence="10" id="KW-0675">Receptor</keyword>
<dbReference type="GO" id="GO:0005525">
    <property type="term" value="F:GTP binding"/>
    <property type="evidence" value="ECO:0007669"/>
    <property type="project" value="UniProtKB-KW"/>
</dbReference>
<reference evidence="13 14" key="1">
    <citation type="journal article" date="2015" name="BMC Genomics">
        <title>Insights from the genome of Ophiocordyceps polyrhachis-furcata to pathogenicity and host specificity in insect fungi.</title>
        <authorList>
            <person name="Wichadakul D."/>
            <person name="Kobmoo N."/>
            <person name="Ingsriswang S."/>
            <person name="Tangphatsornruang S."/>
            <person name="Chantasingh D."/>
            <person name="Luangsa-ard J.J."/>
            <person name="Eurwilaichitr L."/>
        </authorList>
    </citation>
    <scope>NUCLEOTIDE SEQUENCE [LARGE SCALE GENOMIC DNA]</scope>
    <source>
        <strain evidence="13 14">BCC 54312</strain>
    </source>
</reference>
<dbReference type="InterPro" id="IPR019009">
    <property type="entry name" value="SRP_receptor_beta_su"/>
</dbReference>
<feature type="region of interest" description="Disordered" evidence="11">
    <location>
        <begin position="71"/>
        <end position="105"/>
    </location>
</feature>
<dbReference type="STRING" id="1330021.A0A367LKB4"/>
<sequence length="288" mass="31036">MASSLVSLIEALLTPSLPVLLLGLVIVFCGPVVLHLLLSSSTSYTVPPSIVLIGPEGAGKTSFVTLLERGSGPAQTHTSQTCHSVELNASTDSDSRQSFRNHDDDSGTHTKFLLVDTPGHPKLRSVAMGSLAREKKIRAIIFFVDASALAEHDTLASSASYLYDLLLFFQRRNAAKPTARTSIPILVAANKMDLFTALPPASVRSRLESELTRIRASRNKGLLNSGDDADSEDQDVWLGEFGSSDFAFQQMGEFNIDVDIVGGSVVARGADGPHVNGWWQWMAQRVVS</sequence>
<evidence type="ECO:0000313" key="13">
    <source>
        <dbReference type="EMBL" id="RCI14839.1"/>
    </source>
</evidence>
<keyword evidence="4 12" id="KW-0812">Transmembrane</keyword>
<evidence type="ECO:0000256" key="7">
    <source>
        <dbReference type="ARBA" id="ARBA00022989"/>
    </source>
</evidence>
<dbReference type="GO" id="GO:0005789">
    <property type="term" value="C:endoplasmic reticulum membrane"/>
    <property type="evidence" value="ECO:0007669"/>
    <property type="project" value="UniProtKB-SubCell"/>
</dbReference>
<evidence type="ECO:0000256" key="8">
    <source>
        <dbReference type="ARBA" id="ARBA00023134"/>
    </source>
</evidence>
<evidence type="ECO:0000256" key="12">
    <source>
        <dbReference type="SAM" id="Phobius"/>
    </source>
</evidence>
<keyword evidence="6" id="KW-0256">Endoplasmic reticulum</keyword>
<evidence type="ECO:0000256" key="3">
    <source>
        <dbReference type="ARBA" id="ARBA00020256"/>
    </source>
</evidence>
<evidence type="ECO:0000256" key="10">
    <source>
        <dbReference type="ARBA" id="ARBA00023170"/>
    </source>
</evidence>
<evidence type="ECO:0000256" key="5">
    <source>
        <dbReference type="ARBA" id="ARBA00022741"/>
    </source>
</evidence>
<feature type="compositionally biased region" description="Basic and acidic residues" evidence="11">
    <location>
        <begin position="93"/>
        <end position="105"/>
    </location>
</feature>
<dbReference type="SUPFAM" id="SSF52540">
    <property type="entry name" value="P-loop containing nucleoside triphosphate hydrolases"/>
    <property type="match status" value="1"/>
</dbReference>
<keyword evidence="9 12" id="KW-0472">Membrane</keyword>
<dbReference type="Proteomes" id="UP000253664">
    <property type="component" value="Unassembled WGS sequence"/>
</dbReference>
<feature type="compositionally biased region" description="Polar residues" evidence="11">
    <location>
        <begin position="73"/>
        <end position="92"/>
    </location>
</feature>
<organism evidence="13 14">
    <name type="scientific">Ophiocordyceps polyrhachis-furcata BCC 54312</name>
    <dbReference type="NCBI Taxonomy" id="1330021"/>
    <lineage>
        <taxon>Eukaryota</taxon>
        <taxon>Fungi</taxon>
        <taxon>Dikarya</taxon>
        <taxon>Ascomycota</taxon>
        <taxon>Pezizomycotina</taxon>
        <taxon>Sordariomycetes</taxon>
        <taxon>Hypocreomycetidae</taxon>
        <taxon>Hypocreales</taxon>
        <taxon>Ophiocordycipitaceae</taxon>
        <taxon>Ophiocordyceps</taxon>
    </lineage>
</organism>